<dbReference type="SUPFAM" id="SSF54637">
    <property type="entry name" value="Thioesterase/thiol ester dehydrase-isomerase"/>
    <property type="match status" value="1"/>
</dbReference>
<dbReference type="PIRSF" id="PIRSF014972">
    <property type="entry name" value="FlK"/>
    <property type="match status" value="1"/>
</dbReference>
<evidence type="ECO:0000259" key="3">
    <source>
        <dbReference type="Pfam" id="PF22636"/>
    </source>
</evidence>
<dbReference type="Proteomes" id="UP000824267">
    <property type="component" value="Unassembled WGS sequence"/>
</dbReference>
<organism evidence="4 5">
    <name type="scientific">Candidatus Onthomorpha intestinigallinarum</name>
    <dbReference type="NCBI Taxonomy" id="2840880"/>
    <lineage>
        <taxon>Bacteria</taxon>
        <taxon>Pseudomonadati</taxon>
        <taxon>Bacteroidota</taxon>
        <taxon>Bacteroidia</taxon>
        <taxon>Bacteroidales</taxon>
        <taxon>Candidatus Onthomorpha</taxon>
    </lineage>
</organism>
<feature type="binding site" evidence="2">
    <location>
        <position position="114"/>
    </location>
    <ligand>
        <name>substrate</name>
    </ligand>
</feature>
<sequence length="129" mass="13906">MELEINVGICGKQEVVVDQNNTATALGSGDVPVFATPAMIALMEKTANDSVKQYMPKNHVSVGIEINAQHIKATPIGGKVTCESFLSKVEGRKLVFNMTVYDGDGKVGEATHSRVVVDKDRFLGKIKND</sequence>
<dbReference type="Pfam" id="PF22636">
    <property type="entry name" value="FlK"/>
    <property type="match status" value="1"/>
</dbReference>
<feature type="domain" description="Fluoroacetyl-CoA-specific thioesterase-like" evidence="3">
    <location>
        <begin position="17"/>
        <end position="119"/>
    </location>
</feature>
<accession>A0A9D1RH95</accession>
<feature type="binding site" evidence="2">
    <location>
        <position position="63"/>
    </location>
    <ligand>
        <name>CoA</name>
        <dbReference type="ChEBI" id="CHEBI:57287"/>
    </ligand>
</feature>
<feature type="active site" evidence="1">
    <location>
        <position position="36"/>
    </location>
</feature>
<feature type="binding site" evidence="2">
    <location>
        <position position="63"/>
    </location>
    <ligand>
        <name>substrate</name>
    </ligand>
</feature>
<dbReference type="EMBL" id="DXGG01000154">
    <property type="protein sequence ID" value="HIW87587.1"/>
    <property type="molecule type" value="Genomic_DNA"/>
</dbReference>
<dbReference type="PANTHER" id="PTHR36934">
    <property type="entry name" value="BLR0278 PROTEIN"/>
    <property type="match status" value="1"/>
</dbReference>
<comment type="caution">
    <text evidence="4">The sequence shown here is derived from an EMBL/GenBank/DDBJ whole genome shotgun (WGS) entry which is preliminary data.</text>
</comment>
<reference evidence="4" key="2">
    <citation type="submission" date="2021-04" db="EMBL/GenBank/DDBJ databases">
        <authorList>
            <person name="Gilroy R."/>
        </authorList>
    </citation>
    <scope>NUCLEOTIDE SEQUENCE</scope>
    <source>
        <strain evidence="4">Gambia16-930</strain>
    </source>
</reference>
<evidence type="ECO:0000256" key="1">
    <source>
        <dbReference type="PIRSR" id="PIRSR014972-1"/>
    </source>
</evidence>
<evidence type="ECO:0000313" key="5">
    <source>
        <dbReference type="Proteomes" id="UP000824267"/>
    </source>
</evidence>
<dbReference type="InterPro" id="IPR029069">
    <property type="entry name" value="HotDog_dom_sf"/>
</dbReference>
<dbReference type="Gene3D" id="3.10.129.10">
    <property type="entry name" value="Hotdog Thioesterase"/>
    <property type="match status" value="1"/>
</dbReference>
<dbReference type="AlphaFoldDB" id="A0A9D1RH95"/>
<dbReference type="InterPro" id="IPR025540">
    <property type="entry name" value="FlK"/>
</dbReference>
<evidence type="ECO:0000313" key="4">
    <source>
        <dbReference type="EMBL" id="HIW87587.1"/>
    </source>
</evidence>
<proteinExistence type="predicted"/>
<gene>
    <name evidence="4" type="ORF">IAC47_04845</name>
</gene>
<dbReference type="InterPro" id="IPR054485">
    <property type="entry name" value="FlK-like_dom"/>
</dbReference>
<protein>
    <submittedName>
        <fullName evidence="4">Thioesterase family protein</fullName>
    </submittedName>
</protein>
<dbReference type="PANTHER" id="PTHR36934:SF1">
    <property type="entry name" value="THIOESTERASE DOMAIN-CONTAINING PROTEIN"/>
    <property type="match status" value="1"/>
</dbReference>
<feature type="active site" evidence="1">
    <location>
        <position position="44"/>
    </location>
</feature>
<evidence type="ECO:0000256" key="2">
    <source>
        <dbReference type="PIRSR" id="PIRSR014972-2"/>
    </source>
</evidence>
<reference evidence="4" key="1">
    <citation type="journal article" date="2021" name="PeerJ">
        <title>Extensive microbial diversity within the chicken gut microbiome revealed by metagenomics and culture.</title>
        <authorList>
            <person name="Gilroy R."/>
            <person name="Ravi A."/>
            <person name="Getino M."/>
            <person name="Pursley I."/>
            <person name="Horton D.L."/>
            <person name="Alikhan N.F."/>
            <person name="Baker D."/>
            <person name="Gharbi K."/>
            <person name="Hall N."/>
            <person name="Watson M."/>
            <person name="Adriaenssens E.M."/>
            <person name="Foster-Nyarko E."/>
            <person name="Jarju S."/>
            <person name="Secka A."/>
            <person name="Antonio M."/>
            <person name="Oren A."/>
            <person name="Chaudhuri R.R."/>
            <person name="La Ragione R."/>
            <person name="Hildebrand F."/>
            <person name="Pallen M.J."/>
        </authorList>
    </citation>
    <scope>NUCLEOTIDE SEQUENCE</scope>
    <source>
        <strain evidence="4">Gambia16-930</strain>
    </source>
</reference>
<name>A0A9D1RH95_9BACT</name>
<feature type="active site" evidence="1">
    <location>
        <position position="70"/>
    </location>
</feature>